<dbReference type="InterPro" id="IPR015813">
    <property type="entry name" value="Pyrv/PenolPyrv_kinase-like_dom"/>
</dbReference>
<keyword evidence="7" id="KW-0547">Nucleotide-binding</keyword>
<evidence type="ECO:0000256" key="2">
    <source>
        <dbReference type="ARBA" id="ARBA00004997"/>
    </source>
</evidence>
<dbReference type="InterPro" id="IPR015793">
    <property type="entry name" value="Pyrv_Knase_brl"/>
</dbReference>
<evidence type="ECO:0000256" key="6">
    <source>
        <dbReference type="ARBA" id="ARBA00022723"/>
    </source>
</evidence>
<dbReference type="GO" id="GO:0005524">
    <property type="term" value="F:ATP binding"/>
    <property type="evidence" value="ECO:0007669"/>
    <property type="project" value="UniProtKB-KW"/>
</dbReference>
<evidence type="ECO:0000313" key="17">
    <source>
        <dbReference type="EMBL" id="BBM85557.1"/>
    </source>
</evidence>
<proteinExistence type="inferred from homology"/>
<evidence type="ECO:0000313" key="18">
    <source>
        <dbReference type="Proteomes" id="UP000326354"/>
    </source>
</evidence>
<evidence type="ECO:0000256" key="12">
    <source>
        <dbReference type="ARBA" id="ARBA00023317"/>
    </source>
</evidence>
<dbReference type="GO" id="GO:0030955">
    <property type="term" value="F:potassium ion binding"/>
    <property type="evidence" value="ECO:0007669"/>
    <property type="project" value="UniProtKB-UniRule"/>
</dbReference>
<evidence type="ECO:0000256" key="13">
    <source>
        <dbReference type="NCBIfam" id="TIGR01064"/>
    </source>
</evidence>
<keyword evidence="11 14" id="KW-0324">Glycolysis</keyword>
<evidence type="ECO:0000256" key="3">
    <source>
        <dbReference type="ARBA" id="ARBA00008663"/>
    </source>
</evidence>
<dbReference type="NCBIfam" id="NF004491">
    <property type="entry name" value="PRK05826.1"/>
    <property type="match status" value="1"/>
</dbReference>
<dbReference type="EC" id="2.7.1.40" evidence="4 13"/>
<keyword evidence="18" id="KW-1185">Reference proteome</keyword>
<keyword evidence="5 14" id="KW-0808">Transferase</keyword>
<evidence type="ECO:0000256" key="7">
    <source>
        <dbReference type="ARBA" id="ARBA00022741"/>
    </source>
</evidence>
<dbReference type="EMBL" id="AP019860">
    <property type="protein sequence ID" value="BBM85557.1"/>
    <property type="molecule type" value="Genomic_DNA"/>
</dbReference>
<dbReference type="InterPro" id="IPR011037">
    <property type="entry name" value="Pyrv_Knase-like_insert_dom_sf"/>
</dbReference>
<dbReference type="PROSITE" id="PS00110">
    <property type="entry name" value="PYRUVATE_KINASE"/>
    <property type="match status" value="1"/>
</dbReference>
<evidence type="ECO:0000256" key="4">
    <source>
        <dbReference type="ARBA" id="ARBA00012142"/>
    </source>
</evidence>
<dbReference type="Pfam" id="PF00224">
    <property type="entry name" value="PK"/>
    <property type="match status" value="1"/>
</dbReference>
<dbReference type="InterPro" id="IPR001697">
    <property type="entry name" value="Pyr_Knase"/>
</dbReference>
<dbReference type="InterPro" id="IPR040442">
    <property type="entry name" value="Pyrv_kinase-like_dom_sf"/>
</dbReference>
<dbReference type="SUPFAM" id="SSF51621">
    <property type="entry name" value="Phosphoenolpyruvate/pyruvate domain"/>
    <property type="match status" value="1"/>
</dbReference>
<dbReference type="InterPro" id="IPR018209">
    <property type="entry name" value="Pyrv_Knase_AS"/>
</dbReference>
<accession>A0A5S9IPZ1</accession>
<evidence type="ECO:0000259" key="16">
    <source>
        <dbReference type="Pfam" id="PF02887"/>
    </source>
</evidence>
<dbReference type="Pfam" id="PF02887">
    <property type="entry name" value="PK_C"/>
    <property type="match status" value="1"/>
</dbReference>
<comment type="pathway">
    <text evidence="2 14">Carbohydrate degradation; glycolysis; pyruvate from D-glyceraldehyde 3-phosphate: step 5/5.</text>
</comment>
<evidence type="ECO:0000256" key="14">
    <source>
        <dbReference type="RuleBase" id="RU000504"/>
    </source>
</evidence>
<dbReference type="FunFam" id="2.40.33.10:FF:000001">
    <property type="entry name" value="Pyruvate kinase"/>
    <property type="match status" value="1"/>
</dbReference>
<evidence type="ECO:0000256" key="10">
    <source>
        <dbReference type="ARBA" id="ARBA00022842"/>
    </source>
</evidence>
<organism evidence="17 18">
    <name type="scientific">Uabimicrobium amorphum</name>
    <dbReference type="NCBI Taxonomy" id="2596890"/>
    <lineage>
        <taxon>Bacteria</taxon>
        <taxon>Pseudomonadati</taxon>
        <taxon>Planctomycetota</taxon>
        <taxon>Candidatus Uabimicrobiia</taxon>
        <taxon>Candidatus Uabimicrobiales</taxon>
        <taxon>Candidatus Uabimicrobiaceae</taxon>
        <taxon>Candidatus Uabimicrobium</taxon>
    </lineage>
</organism>
<dbReference type="PRINTS" id="PR01050">
    <property type="entry name" value="PYRUVTKNASE"/>
</dbReference>
<dbReference type="InterPro" id="IPR015795">
    <property type="entry name" value="Pyrv_Knase_C"/>
</dbReference>
<keyword evidence="6" id="KW-0479">Metal-binding</keyword>
<comment type="catalytic activity">
    <reaction evidence="14">
        <text>pyruvate + ATP = phosphoenolpyruvate + ADP + H(+)</text>
        <dbReference type="Rhea" id="RHEA:18157"/>
        <dbReference type="ChEBI" id="CHEBI:15361"/>
        <dbReference type="ChEBI" id="CHEBI:15378"/>
        <dbReference type="ChEBI" id="CHEBI:30616"/>
        <dbReference type="ChEBI" id="CHEBI:58702"/>
        <dbReference type="ChEBI" id="CHEBI:456216"/>
        <dbReference type="EC" id="2.7.1.40"/>
    </reaction>
</comment>
<dbReference type="Gene3D" id="3.40.1380.20">
    <property type="entry name" value="Pyruvate kinase, C-terminal domain"/>
    <property type="match status" value="1"/>
</dbReference>
<evidence type="ECO:0000256" key="8">
    <source>
        <dbReference type="ARBA" id="ARBA00022777"/>
    </source>
</evidence>
<feature type="domain" description="Pyruvate kinase barrel" evidence="15">
    <location>
        <begin position="13"/>
        <end position="353"/>
    </location>
</feature>
<protein>
    <recommendedName>
        <fullName evidence="4 13">Pyruvate kinase</fullName>
        <ecNumber evidence="4 13">2.7.1.40</ecNumber>
    </recommendedName>
</protein>
<keyword evidence="10 14" id="KW-0460">Magnesium</keyword>
<reference evidence="17 18" key="1">
    <citation type="submission" date="2019-08" db="EMBL/GenBank/DDBJ databases">
        <title>Complete genome sequence of Candidatus Uab amorphum.</title>
        <authorList>
            <person name="Shiratori T."/>
            <person name="Suzuki S."/>
            <person name="Kakizawa Y."/>
            <person name="Ishida K."/>
        </authorList>
    </citation>
    <scope>NUCLEOTIDE SEQUENCE [LARGE SCALE GENOMIC DNA]</scope>
    <source>
        <strain evidence="17 18">SRT547</strain>
    </source>
</reference>
<comment type="cofactor">
    <cofactor evidence="1">
        <name>K(+)</name>
        <dbReference type="ChEBI" id="CHEBI:29103"/>
    </cofactor>
</comment>
<evidence type="ECO:0000256" key="11">
    <source>
        <dbReference type="ARBA" id="ARBA00023152"/>
    </source>
</evidence>
<dbReference type="GO" id="GO:0004743">
    <property type="term" value="F:pyruvate kinase activity"/>
    <property type="evidence" value="ECO:0007669"/>
    <property type="project" value="UniProtKB-UniRule"/>
</dbReference>
<dbReference type="InterPro" id="IPR015806">
    <property type="entry name" value="Pyrv_Knase_insert_dom_sf"/>
</dbReference>
<comment type="similarity">
    <text evidence="3 14">Belongs to the pyruvate kinase family.</text>
</comment>
<dbReference type="NCBIfam" id="NF004978">
    <property type="entry name" value="PRK06354.1"/>
    <property type="match status" value="1"/>
</dbReference>
<dbReference type="GO" id="GO:0000287">
    <property type="term" value="F:magnesium ion binding"/>
    <property type="evidence" value="ECO:0007669"/>
    <property type="project" value="UniProtKB-UniRule"/>
</dbReference>
<dbReference type="AlphaFoldDB" id="A0A5S9IPZ1"/>
<dbReference type="Gene3D" id="3.20.20.60">
    <property type="entry name" value="Phosphoenolpyruvate-binding domains"/>
    <property type="match status" value="1"/>
</dbReference>
<dbReference type="UniPathway" id="UPA00109">
    <property type="reaction ID" value="UER00188"/>
</dbReference>
<dbReference type="SUPFAM" id="SSF50800">
    <property type="entry name" value="PK beta-barrel domain-like"/>
    <property type="match status" value="1"/>
</dbReference>
<dbReference type="GO" id="GO:0016301">
    <property type="term" value="F:kinase activity"/>
    <property type="evidence" value="ECO:0007669"/>
    <property type="project" value="UniProtKB-KW"/>
</dbReference>
<dbReference type="Proteomes" id="UP000326354">
    <property type="component" value="Chromosome"/>
</dbReference>
<gene>
    <name evidence="17" type="ORF">UABAM_03927</name>
</gene>
<evidence type="ECO:0000256" key="9">
    <source>
        <dbReference type="ARBA" id="ARBA00022840"/>
    </source>
</evidence>
<dbReference type="RefSeq" id="WP_173013433.1">
    <property type="nucleotide sequence ID" value="NZ_AP019860.1"/>
</dbReference>
<dbReference type="NCBIfam" id="TIGR01064">
    <property type="entry name" value="pyruv_kin"/>
    <property type="match status" value="1"/>
</dbReference>
<dbReference type="SUPFAM" id="SSF52935">
    <property type="entry name" value="PK C-terminal domain-like"/>
    <property type="match status" value="1"/>
</dbReference>
<name>A0A5S9IPZ1_UABAM</name>
<keyword evidence="9" id="KW-0067">ATP-binding</keyword>
<feature type="domain" description="Pyruvate kinase C-terminal" evidence="16">
    <location>
        <begin position="387"/>
        <end position="487"/>
    </location>
</feature>
<dbReference type="PANTHER" id="PTHR11817">
    <property type="entry name" value="PYRUVATE KINASE"/>
    <property type="match status" value="1"/>
</dbReference>
<sequence length="503" mass="55916">MFEYNTIPILKLRRTKIVATIGLSSCTEKALKDLIVNGVNVCRLNFSHGTHESHLNIIRNIRKISYETGVDVAILGDLCGPKIRVGQFAPNKFGKQEVFLEVDEEVLVVTDNVLGSKGVIPSQYSMLIQDVKIGQYILLDDGNLELQVIAINSDTCATCRVVRGGILKNNKGMNIPGSALSVPALTAKDIRDLKFCIENRVDYVALSFVRRADEIIDLRNKIRTFTQETFHGEELKRYLEHPIHIIAKIEKPEALDDMKGIVDATDGVMVARGDLGVELEPQKVPIVQKELIELANLNHKPVIVATQMLESMITNARPTRAEVSDVANAAFDNADAVMLSGETAAGRYPLESVKVMDAVIREVEHYKWSHKQLGRLELDDNIYDLPDAISRACTLLSQDLSIRALNVFTHGAYGPRLLSGLRPMAPIFAYCTDERVVNQMSLYWGVIPVLLDAPVNFGEFIDISIETVKRARIAEKGQQIIVVSPVSDRDNKSYHSITVCEVK</sequence>
<keyword evidence="8 14" id="KW-0418">Kinase</keyword>
<dbReference type="KEGG" id="uam:UABAM_03927"/>
<evidence type="ECO:0000256" key="1">
    <source>
        <dbReference type="ARBA" id="ARBA00001958"/>
    </source>
</evidence>
<evidence type="ECO:0000259" key="15">
    <source>
        <dbReference type="Pfam" id="PF00224"/>
    </source>
</evidence>
<evidence type="ECO:0000256" key="5">
    <source>
        <dbReference type="ARBA" id="ARBA00022679"/>
    </source>
</evidence>
<dbReference type="InterPro" id="IPR036918">
    <property type="entry name" value="Pyrv_Knase_C_sf"/>
</dbReference>
<keyword evidence="12 17" id="KW-0670">Pyruvate</keyword>
<dbReference type="Gene3D" id="2.40.33.10">
    <property type="entry name" value="PK beta-barrel domain-like"/>
    <property type="match status" value="1"/>
</dbReference>